<evidence type="ECO:0008006" key="3">
    <source>
        <dbReference type="Google" id="ProtNLM"/>
    </source>
</evidence>
<comment type="caution">
    <text evidence="1">The sequence shown here is derived from an EMBL/GenBank/DDBJ whole genome shotgun (WGS) entry which is preliminary data.</text>
</comment>
<evidence type="ECO:0000313" key="2">
    <source>
        <dbReference type="Proteomes" id="UP000176800"/>
    </source>
</evidence>
<proteinExistence type="predicted"/>
<organism evidence="1 2">
    <name type="scientific">Candidatus Zambryskibacteria bacterium RIFCSPLOWO2_01_FULL_45_21</name>
    <dbReference type="NCBI Taxonomy" id="1802761"/>
    <lineage>
        <taxon>Bacteria</taxon>
        <taxon>Candidatus Zambryskiibacteriota</taxon>
    </lineage>
</organism>
<dbReference type="EMBL" id="MHWE01000012">
    <property type="protein sequence ID" value="OHB03900.1"/>
    <property type="molecule type" value="Genomic_DNA"/>
</dbReference>
<dbReference type="AlphaFoldDB" id="A0A1G2U4Q7"/>
<dbReference type="Proteomes" id="UP000176800">
    <property type="component" value="Unassembled WGS sequence"/>
</dbReference>
<sequence>MAVISGFSTLNISASVDGAVAPETIVENMVEKVDERPFTTEEQVKKYFRDIPVLVDIAQCESRFRHTGKSGSIIRGEINPYDIGVMQINEWYHGKTAKKLGYDLYSIEGNMAYARYLYEKEGSRPWNSSSHCWDDYKELARK</sequence>
<name>A0A1G2U4Q7_9BACT</name>
<evidence type="ECO:0000313" key="1">
    <source>
        <dbReference type="EMBL" id="OHB03900.1"/>
    </source>
</evidence>
<dbReference type="SUPFAM" id="SSF53955">
    <property type="entry name" value="Lysozyme-like"/>
    <property type="match status" value="1"/>
</dbReference>
<accession>A0A1G2U4Q7</accession>
<gene>
    <name evidence="1" type="ORF">A3B14_01020</name>
</gene>
<dbReference type="InterPro" id="IPR023346">
    <property type="entry name" value="Lysozyme-like_dom_sf"/>
</dbReference>
<reference evidence="1 2" key="1">
    <citation type="journal article" date="2016" name="Nat. Commun.">
        <title>Thousands of microbial genomes shed light on interconnected biogeochemical processes in an aquifer system.</title>
        <authorList>
            <person name="Anantharaman K."/>
            <person name="Brown C.T."/>
            <person name="Hug L.A."/>
            <person name="Sharon I."/>
            <person name="Castelle C.J."/>
            <person name="Probst A.J."/>
            <person name="Thomas B.C."/>
            <person name="Singh A."/>
            <person name="Wilkins M.J."/>
            <person name="Karaoz U."/>
            <person name="Brodie E.L."/>
            <person name="Williams K.H."/>
            <person name="Hubbard S.S."/>
            <person name="Banfield J.F."/>
        </authorList>
    </citation>
    <scope>NUCLEOTIDE SEQUENCE [LARGE SCALE GENOMIC DNA]</scope>
</reference>
<protein>
    <recommendedName>
        <fullName evidence="3">Transglycosylase SLT domain-containing protein</fullName>
    </recommendedName>
</protein>